<feature type="compositionally biased region" description="Low complexity" evidence="1">
    <location>
        <begin position="164"/>
        <end position="173"/>
    </location>
</feature>
<proteinExistence type="predicted"/>
<keyword evidence="4" id="KW-1185">Reference proteome</keyword>
<dbReference type="PROSITE" id="PS51257">
    <property type="entry name" value="PROKAR_LIPOPROTEIN"/>
    <property type="match status" value="1"/>
</dbReference>
<sequence>MSRSLRRGILAATAVTFSLLTVAACGAGNNAATMMVRPDNASASVGDIKIQNVNVITQPKGTEGPAVVSAKIFNNGGKAQTLESVELAEGGTAELSPAKGSGPVKIPAGGYVIFGGEGNASAVLESPKAGEGGVAPVVFTLSSVGEVRVDALVMPAQHYFERFGPSSLPTPSGSPGGSPSGTPSGSASPSASAGGSESAGAGEGAANGDAGDTGGTADSADSADSEHEGH</sequence>
<comment type="caution">
    <text evidence="3">The sequence shown here is derived from an EMBL/GenBank/DDBJ whole genome shotgun (WGS) entry which is preliminary data.</text>
</comment>
<name>A0ABX1BSH7_9ACTN</name>
<feature type="region of interest" description="Disordered" evidence="1">
    <location>
        <begin position="164"/>
        <end position="230"/>
    </location>
</feature>
<dbReference type="RefSeq" id="WP_168100607.1">
    <property type="nucleotide sequence ID" value="NZ_JAATEN010000003.1"/>
</dbReference>
<feature type="signal peptide" evidence="2">
    <location>
        <begin position="1"/>
        <end position="23"/>
    </location>
</feature>
<gene>
    <name evidence="3" type="ORF">HCK00_05605</name>
</gene>
<evidence type="ECO:0000313" key="3">
    <source>
        <dbReference type="EMBL" id="NJQ00023.1"/>
    </source>
</evidence>
<dbReference type="Proteomes" id="UP000695264">
    <property type="component" value="Unassembled WGS sequence"/>
</dbReference>
<evidence type="ECO:0000256" key="1">
    <source>
        <dbReference type="SAM" id="MobiDB-lite"/>
    </source>
</evidence>
<evidence type="ECO:0000313" key="4">
    <source>
        <dbReference type="Proteomes" id="UP000695264"/>
    </source>
</evidence>
<dbReference type="EMBL" id="JAATEN010000003">
    <property type="protein sequence ID" value="NJQ00023.1"/>
    <property type="molecule type" value="Genomic_DNA"/>
</dbReference>
<evidence type="ECO:0000256" key="2">
    <source>
        <dbReference type="SAM" id="SignalP"/>
    </source>
</evidence>
<feature type="chain" id="PRO_5047190002" evidence="2">
    <location>
        <begin position="24"/>
        <end position="230"/>
    </location>
</feature>
<keyword evidence="2" id="KW-0732">Signal</keyword>
<reference evidence="3 4" key="1">
    <citation type="submission" date="2020-03" db="EMBL/GenBank/DDBJ databases">
        <title>WGS of actinomycetes isolated from Thailand.</title>
        <authorList>
            <person name="Thawai C."/>
        </authorList>
    </citation>
    <scope>NUCLEOTIDE SEQUENCE [LARGE SCALE GENOMIC DNA]</scope>
    <source>
        <strain evidence="3 4">PLAI 1-29</strain>
    </source>
</reference>
<feature type="compositionally biased region" description="Low complexity" evidence="1">
    <location>
        <begin position="180"/>
        <end position="222"/>
    </location>
</feature>
<accession>A0ABX1BSH7</accession>
<protein>
    <submittedName>
        <fullName evidence="3">DUF461 domain-containing protein</fullName>
    </submittedName>
</protein>
<organism evidence="3 4">
    <name type="scientific">Streptomyces zingiberis</name>
    <dbReference type="NCBI Taxonomy" id="2053010"/>
    <lineage>
        <taxon>Bacteria</taxon>
        <taxon>Bacillati</taxon>
        <taxon>Actinomycetota</taxon>
        <taxon>Actinomycetes</taxon>
        <taxon>Kitasatosporales</taxon>
        <taxon>Streptomycetaceae</taxon>
        <taxon>Streptomyces</taxon>
    </lineage>
</organism>